<dbReference type="Proteomes" id="UP000503278">
    <property type="component" value="Chromosome"/>
</dbReference>
<protein>
    <submittedName>
        <fullName evidence="1">Uncharacterized protein</fullName>
    </submittedName>
</protein>
<dbReference type="RefSeq" id="WP_169610111.1">
    <property type="nucleotide sequence ID" value="NZ_CP051682.1"/>
</dbReference>
<sequence length="192" mass="21487">MINHPIFILSAMNMGSFRSILLLTYVLTVTCVAKAQDDHQIFIGQKADVVQKLVADEVQGHYNAGGYLVKMSAHTIDYKGKPVTIVLCKENVLNGSINKGINLCINYFIAGDIVAYIATEYKNLSESEVKNGLLSAGNLTNVAGYYFEKDYQYYHHLVNTKEGLVVDEYRKTVLEQLPASVREQLKMISGKW</sequence>
<reference evidence="1 2" key="1">
    <citation type="submission" date="2020-04" db="EMBL/GenBank/DDBJ databases">
        <title>Genome sequencing of novel species.</title>
        <authorList>
            <person name="Heo J."/>
            <person name="Kim S.-J."/>
            <person name="Kim J.-S."/>
            <person name="Hong S.-B."/>
            <person name="Kwon S.-W."/>
        </authorList>
    </citation>
    <scope>NUCLEOTIDE SEQUENCE [LARGE SCALE GENOMIC DNA]</scope>
    <source>
        <strain evidence="1 2">F39-2</strain>
    </source>
</reference>
<accession>A0A7L5E7C3</accession>
<evidence type="ECO:0000313" key="2">
    <source>
        <dbReference type="Proteomes" id="UP000503278"/>
    </source>
</evidence>
<name>A0A7L5E7C3_9SPHI</name>
<proteinExistence type="predicted"/>
<keyword evidence="2" id="KW-1185">Reference proteome</keyword>
<dbReference type="AlphaFoldDB" id="A0A7L5E7C3"/>
<dbReference type="EMBL" id="CP051682">
    <property type="protein sequence ID" value="QJD97704.1"/>
    <property type="molecule type" value="Genomic_DNA"/>
</dbReference>
<gene>
    <name evidence="1" type="ORF">HH214_18405</name>
</gene>
<dbReference type="KEGG" id="mrob:HH214_18405"/>
<organism evidence="1 2">
    <name type="scientific">Mucilaginibacter robiniae</name>
    <dbReference type="NCBI Taxonomy" id="2728022"/>
    <lineage>
        <taxon>Bacteria</taxon>
        <taxon>Pseudomonadati</taxon>
        <taxon>Bacteroidota</taxon>
        <taxon>Sphingobacteriia</taxon>
        <taxon>Sphingobacteriales</taxon>
        <taxon>Sphingobacteriaceae</taxon>
        <taxon>Mucilaginibacter</taxon>
    </lineage>
</organism>
<evidence type="ECO:0000313" key="1">
    <source>
        <dbReference type="EMBL" id="QJD97704.1"/>
    </source>
</evidence>